<evidence type="ECO:0000256" key="1">
    <source>
        <dbReference type="PROSITE-ProRule" id="PRU00169"/>
    </source>
</evidence>
<proteinExistence type="predicted"/>
<dbReference type="Pfam" id="PF00072">
    <property type="entry name" value="Response_reg"/>
    <property type="match status" value="1"/>
</dbReference>
<gene>
    <name evidence="3" type="ORF">JWV37_11050</name>
</gene>
<name>A0ABS2WVS4_9BACT</name>
<dbReference type="Gene3D" id="3.40.50.2300">
    <property type="match status" value="1"/>
</dbReference>
<sequence>MKGKVLSYDTFSEEGVLEARDGTRHSFSLMDCIEFANDPRKGDPVDFGLDGGVPYYVKFLKDTQHEPQEVNIKSEPTQKTVPTRENDIYAPIMLDFSIDEAIFHYFSSMIVDLEEYEYDFEEYERLDYIRMRRFLTTAYHNLLDLDPKFVNNELISFYEYVGDIYRLYKGFVKKINIPKIAYEEIFLGAQTDYVWRKVKLESNRGEISTQKGVIKNLANEIELVKQKIAKMPKEKVALETEYKRYNRMYVDALHRAASLRDENIFLLRELKAFEEAHYGEFVSQFTHFSRERKEQILRLLDGYSYYFDKKMWDCAESSKSIREFFRKANVQEEFSSKTYLKYYLKGLDELKMSELHRELKTLLAYLESLSQVSVAVVDEDKDAKFRLLKLLRLRNSDVKASAYERIKLFAQRLKQEPFDLVIIDTKITNPSVEKGLELLGEMQSKRSKKCRICLMSTTFSKEELTRYSALGITHFLLKTLPEAELGKRLDELLEGLHVDQLRG</sequence>
<keyword evidence="4" id="KW-1185">Reference proteome</keyword>
<dbReference type="RefSeq" id="WP_205459880.1">
    <property type="nucleotide sequence ID" value="NZ_JAFHKK010000032.1"/>
</dbReference>
<organism evidence="3 4">
    <name type="scientific">Sulfurospirillum tamanense</name>
    <dbReference type="NCBI Taxonomy" id="2813362"/>
    <lineage>
        <taxon>Bacteria</taxon>
        <taxon>Pseudomonadati</taxon>
        <taxon>Campylobacterota</taxon>
        <taxon>Epsilonproteobacteria</taxon>
        <taxon>Campylobacterales</taxon>
        <taxon>Sulfurospirillaceae</taxon>
        <taxon>Sulfurospirillum</taxon>
    </lineage>
</organism>
<evidence type="ECO:0000313" key="3">
    <source>
        <dbReference type="EMBL" id="MBN2965319.1"/>
    </source>
</evidence>
<evidence type="ECO:0000259" key="2">
    <source>
        <dbReference type="PROSITE" id="PS50110"/>
    </source>
</evidence>
<protein>
    <submittedName>
        <fullName evidence="3">Response regulator</fullName>
    </submittedName>
</protein>
<reference evidence="3" key="2">
    <citation type="submission" date="2021-02" db="EMBL/GenBank/DDBJ databases">
        <authorList>
            <person name="Merkel A.Y."/>
        </authorList>
    </citation>
    <scope>NUCLEOTIDE SEQUENCE</scope>
    <source>
        <strain evidence="3">T05b</strain>
    </source>
</reference>
<keyword evidence="1" id="KW-0597">Phosphoprotein</keyword>
<feature type="modified residue" description="4-aspartylphosphate" evidence="1">
    <location>
        <position position="424"/>
    </location>
</feature>
<dbReference type="SUPFAM" id="SSF52172">
    <property type="entry name" value="CheY-like"/>
    <property type="match status" value="1"/>
</dbReference>
<comment type="caution">
    <text evidence="3">The sequence shown here is derived from an EMBL/GenBank/DDBJ whole genome shotgun (WGS) entry which is preliminary data.</text>
</comment>
<dbReference type="Proteomes" id="UP000703590">
    <property type="component" value="Unassembled WGS sequence"/>
</dbReference>
<reference evidence="3" key="1">
    <citation type="submission" date="2021-02" db="EMBL/GenBank/DDBJ databases">
        <title>Sulfurospirillum tamanensis sp. nov.</title>
        <authorList>
            <person name="Frolova A."/>
            <person name="Merkel A."/>
            <person name="Slobodkin A."/>
        </authorList>
    </citation>
    <scope>NUCLEOTIDE SEQUENCE</scope>
    <source>
        <strain evidence="3">T05b</strain>
    </source>
</reference>
<dbReference type="InterPro" id="IPR001789">
    <property type="entry name" value="Sig_transdc_resp-reg_receiver"/>
</dbReference>
<feature type="domain" description="Response regulatory" evidence="2">
    <location>
        <begin position="373"/>
        <end position="493"/>
    </location>
</feature>
<dbReference type="EMBL" id="JAFHKK010000032">
    <property type="protein sequence ID" value="MBN2965319.1"/>
    <property type="molecule type" value="Genomic_DNA"/>
</dbReference>
<dbReference type="InterPro" id="IPR011006">
    <property type="entry name" value="CheY-like_superfamily"/>
</dbReference>
<dbReference type="PROSITE" id="PS50110">
    <property type="entry name" value="RESPONSE_REGULATORY"/>
    <property type="match status" value="1"/>
</dbReference>
<accession>A0ABS2WVS4</accession>
<evidence type="ECO:0000313" key="4">
    <source>
        <dbReference type="Proteomes" id="UP000703590"/>
    </source>
</evidence>